<keyword evidence="3" id="KW-1185">Reference proteome</keyword>
<gene>
    <name evidence="2" type="ORF">ATO3_26895</name>
</gene>
<accession>A0A225NE70</accession>
<dbReference type="Gene3D" id="1.10.10.10">
    <property type="entry name" value="Winged helix-like DNA-binding domain superfamily/Winged helix DNA-binding domain"/>
    <property type="match status" value="1"/>
</dbReference>
<evidence type="ECO:0008006" key="4">
    <source>
        <dbReference type="Google" id="ProtNLM"/>
    </source>
</evidence>
<dbReference type="AlphaFoldDB" id="A0A225NE70"/>
<dbReference type="Proteomes" id="UP000215377">
    <property type="component" value="Unassembled WGS sequence"/>
</dbReference>
<evidence type="ECO:0000256" key="1">
    <source>
        <dbReference type="SAM" id="MobiDB-lite"/>
    </source>
</evidence>
<dbReference type="Gene3D" id="3.30.300.180">
    <property type="match status" value="1"/>
</dbReference>
<dbReference type="OrthoDB" id="7657434at2"/>
<dbReference type="InterPro" id="IPR036390">
    <property type="entry name" value="WH_DNA-bd_sf"/>
</dbReference>
<reference evidence="2 3" key="1">
    <citation type="submission" date="2013-04" db="EMBL/GenBank/DDBJ databases">
        <title>Oceanicola sp. 22II1-22F33 Genome Sequencing.</title>
        <authorList>
            <person name="Lai Q."/>
            <person name="Li G."/>
            <person name="Shao Z."/>
        </authorList>
    </citation>
    <scope>NUCLEOTIDE SEQUENCE [LARGE SCALE GENOMIC DNA]</scope>
    <source>
        <strain evidence="2 3">22II1-22F33</strain>
    </source>
</reference>
<dbReference type="InterPro" id="IPR036388">
    <property type="entry name" value="WH-like_DNA-bd_sf"/>
</dbReference>
<protein>
    <recommendedName>
        <fullName evidence="4">DnaA N-terminal domain-containing protein</fullName>
    </recommendedName>
</protein>
<feature type="region of interest" description="Disordered" evidence="1">
    <location>
        <begin position="128"/>
        <end position="152"/>
    </location>
</feature>
<organism evidence="2 3">
    <name type="scientific">Marinibacterium profundimaris</name>
    <dbReference type="NCBI Taxonomy" id="1679460"/>
    <lineage>
        <taxon>Bacteria</taxon>
        <taxon>Pseudomonadati</taxon>
        <taxon>Pseudomonadota</taxon>
        <taxon>Alphaproteobacteria</taxon>
        <taxon>Rhodobacterales</taxon>
        <taxon>Paracoccaceae</taxon>
        <taxon>Marinibacterium</taxon>
    </lineage>
</organism>
<proteinExistence type="predicted"/>
<dbReference type="EMBL" id="AQQR01000033">
    <property type="protein sequence ID" value="OWU66993.1"/>
    <property type="molecule type" value="Genomic_DNA"/>
</dbReference>
<dbReference type="SUPFAM" id="SSF46785">
    <property type="entry name" value="Winged helix' DNA-binding domain"/>
    <property type="match status" value="1"/>
</dbReference>
<dbReference type="InterPro" id="IPR038454">
    <property type="entry name" value="DnaA_N_sf"/>
</dbReference>
<dbReference type="RefSeq" id="WP_088652900.1">
    <property type="nucleotide sequence ID" value="NZ_AQQR01000033.1"/>
</dbReference>
<evidence type="ECO:0000313" key="3">
    <source>
        <dbReference type="Proteomes" id="UP000215377"/>
    </source>
</evidence>
<name>A0A225NE70_9RHOB</name>
<comment type="caution">
    <text evidence="2">The sequence shown here is derived from an EMBL/GenBank/DDBJ whole genome shotgun (WGS) entry which is preliminary data.</text>
</comment>
<evidence type="ECO:0000313" key="2">
    <source>
        <dbReference type="EMBL" id="OWU66993.1"/>
    </source>
</evidence>
<sequence length="230" mass="25457">MLATRAVGRNAAAMKYDILSALGAHALSGDKHRQRMVLRVMILVTTRYNWQSGELSIGRAEIARLWSVDERTVKRELAKLRAAGWLRIKRAPAKGRVTVYEIDFDQVLSDTRAVWDRLGPDFADRLGAAPAPEPEADPTVVPFQRPAPAAEPGDDTWTRVLRMLAERDAATARVWYAQLTEVEVSDGVAELVAPSRFVADYVRTHLTAQLLAGFRRVDPAIRAVKIGCSA</sequence>